<dbReference type="HOGENOM" id="CLU_1938336_0_0_1"/>
<dbReference type="KEGG" id="fvr:FVEG_00274"/>
<dbReference type="EMBL" id="DS022242">
    <property type="protein sequence ID" value="EWG36124.1"/>
    <property type="molecule type" value="Genomic_DNA"/>
</dbReference>
<name>W7LL01_GIBM7</name>
<dbReference type="VEuPathDB" id="FungiDB:FVEG_00274"/>
<dbReference type="RefSeq" id="XP_018742315.1">
    <property type="nucleotide sequence ID" value="XM_018886708.1"/>
</dbReference>
<protein>
    <submittedName>
        <fullName evidence="2">Uncharacterized protein</fullName>
    </submittedName>
</protein>
<organism evidence="2 3">
    <name type="scientific">Gibberella moniliformis (strain M3125 / FGSC 7600)</name>
    <name type="common">Maize ear and stalk rot fungus</name>
    <name type="synonym">Fusarium verticillioides</name>
    <dbReference type="NCBI Taxonomy" id="334819"/>
    <lineage>
        <taxon>Eukaryota</taxon>
        <taxon>Fungi</taxon>
        <taxon>Dikarya</taxon>
        <taxon>Ascomycota</taxon>
        <taxon>Pezizomycotina</taxon>
        <taxon>Sordariomycetes</taxon>
        <taxon>Hypocreomycetidae</taxon>
        <taxon>Hypocreales</taxon>
        <taxon>Nectriaceae</taxon>
        <taxon>Fusarium</taxon>
        <taxon>Fusarium fujikuroi species complex</taxon>
    </lineage>
</organism>
<keyword evidence="3" id="KW-1185">Reference proteome</keyword>
<evidence type="ECO:0000313" key="3">
    <source>
        <dbReference type="Proteomes" id="UP000009096"/>
    </source>
</evidence>
<gene>
    <name evidence="2" type="ORF">FVEG_00274</name>
</gene>
<proteinExistence type="predicted"/>
<feature type="region of interest" description="Disordered" evidence="1">
    <location>
        <begin position="75"/>
        <end position="98"/>
    </location>
</feature>
<evidence type="ECO:0000313" key="2">
    <source>
        <dbReference type="EMBL" id="EWG36124.1"/>
    </source>
</evidence>
<reference evidence="2 3" key="1">
    <citation type="journal article" date="2010" name="Nature">
        <title>Comparative genomics reveals mobile pathogenicity chromosomes in Fusarium.</title>
        <authorList>
            <person name="Ma L.J."/>
            <person name="van der Does H.C."/>
            <person name="Borkovich K.A."/>
            <person name="Coleman J.J."/>
            <person name="Daboussi M.J."/>
            <person name="Di Pietro A."/>
            <person name="Dufresne M."/>
            <person name="Freitag M."/>
            <person name="Grabherr M."/>
            <person name="Henrissat B."/>
            <person name="Houterman P.M."/>
            <person name="Kang S."/>
            <person name="Shim W.B."/>
            <person name="Woloshuk C."/>
            <person name="Xie X."/>
            <person name="Xu J.R."/>
            <person name="Antoniw J."/>
            <person name="Baker S.E."/>
            <person name="Bluhm B.H."/>
            <person name="Breakspear A."/>
            <person name="Brown D.W."/>
            <person name="Butchko R.A."/>
            <person name="Chapman S."/>
            <person name="Coulson R."/>
            <person name="Coutinho P.M."/>
            <person name="Danchin E.G."/>
            <person name="Diener A."/>
            <person name="Gale L.R."/>
            <person name="Gardiner D.M."/>
            <person name="Goff S."/>
            <person name="Hammond-Kosack K.E."/>
            <person name="Hilburn K."/>
            <person name="Hua-Van A."/>
            <person name="Jonkers W."/>
            <person name="Kazan K."/>
            <person name="Kodira C.D."/>
            <person name="Koehrsen M."/>
            <person name="Kumar L."/>
            <person name="Lee Y.H."/>
            <person name="Li L."/>
            <person name="Manners J.M."/>
            <person name="Miranda-Saavedra D."/>
            <person name="Mukherjee M."/>
            <person name="Park G."/>
            <person name="Park J."/>
            <person name="Park S.Y."/>
            <person name="Proctor R.H."/>
            <person name="Regev A."/>
            <person name="Ruiz-Roldan M.C."/>
            <person name="Sain D."/>
            <person name="Sakthikumar S."/>
            <person name="Sykes S."/>
            <person name="Schwartz D.C."/>
            <person name="Turgeon B.G."/>
            <person name="Wapinski I."/>
            <person name="Yoder O."/>
            <person name="Young S."/>
            <person name="Zeng Q."/>
            <person name="Zhou S."/>
            <person name="Galagan J."/>
            <person name="Cuomo C.A."/>
            <person name="Kistler H.C."/>
            <person name="Rep M."/>
        </authorList>
    </citation>
    <scope>NUCLEOTIDE SEQUENCE [LARGE SCALE GENOMIC DNA]</scope>
    <source>
        <strain evidence="3">M3125 / FGSC 7600</strain>
    </source>
</reference>
<dbReference type="AlphaFoldDB" id="W7LL01"/>
<dbReference type="EMBL" id="CM000578">
    <property type="protein sequence ID" value="EWG36124.1"/>
    <property type="molecule type" value="Genomic_DNA"/>
</dbReference>
<evidence type="ECO:0000256" key="1">
    <source>
        <dbReference type="SAM" id="MobiDB-lite"/>
    </source>
</evidence>
<dbReference type="Proteomes" id="UP000009096">
    <property type="component" value="Chromosome 1"/>
</dbReference>
<sequence length="130" mass="14037">MGAIPAQFSNRRYLDRVTVVKVQLKLIPYKELHGVNLLTPVKPALPTVPAVPVKKEFPTITSPPTVPSIPTAVTQVRSEASPETPVERTASPKEVKPCVETQGPRIKCATAQASVVFETYPPRRAGKGVS</sequence>
<dbReference type="GeneID" id="30058657"/>
<dbReference type="OrthoDB" id="654211at2759"/>
<accession>W7LL01</accession>